<dbReference type="EMBL" id="FOHX01000030">
    <property type="protein sequence ID" value="SEU47567.1"/>
    <property type="molecule type" value="Genomic_DNA"/>
</dbReference>
<evidence type="ECO:0000256" key="1">
    <source>
        <dbReference type="SAM" id="MobiDB-lite"/>
    </source>
</evidence>
<dbReference type="Pfam" id="PF18476">
    <property type="entry name" value="PIN_8"/>
    <property type="match status" value="1"/>
</dbReference>
<evidence type="ECO:0000313" key="4">
    <source>
        <dbReference type="Proteomes" id="UP000199361"/>
    </source>
</evidence>
<proteinExistence type="predicted"/>
<dbReference type="STRING" id="568860.SAMN05421811_1302"/>
<keyword evidence="4" id="KW-1185">Reference proteome</keyword>
<protein>
    <recommendedName>
        <fullName evidence="2">PIN like domain-containing protein</fullName>
    </recommendedName>
</protein>
<sequence length="447" mass="50398">METAPSPRPTLTTMSQDGPQSPAPKSSLRQAFPGYFPPDDELLRAFLTVGMVVLDTNALLDMYKLTGKARSEFLDTLRALDDRLFIPHQVGLELMRNRATVIKAGDAFPGRFRDAATKLHAEVQALKEHRRLQDDDVRGIKEAIDAAVESILRAHTDLYDHGVSLEQNIEHDAVFKELEQIVAGKVGPAFTKRDEMVKLGEKRLKEKVPPGYSDYAKDADKALGDFFLWEQAIIEAVERKLPVLIVSNDNKEDWVRKEGSYLRGPRPELVDEMRTRANQAFHLVNVKTFLTYAKNYLSATVSDSTIEEAETVQQQASRSSSPSTIDEWIARSKVTSQNLNDVQVYTFRTNPRRTTYQNRDDDPRGPWQSVSLIGPPSSDSDSAFRYQVTSPSGRTFPPPPGRSWKIREPDFQELNNDGRIYWGASGDSAPTRKVFLLESERLLNLDS</sequence>
<evidence type="ECO:0000259" key="2">
    <source>
        <dbReference type="Pfam" id="PF18476"/>
    </source>
</evidence>
<organism evidence="3 4">
    <name type="scientific">Nonomuraea wenchangensis</name>
    <dbReference type="NCBI Taxonomy" id="568860"/>
    <lineage>
        <taxon>Bacteria</taxon>
        <taxon>Bacillati</taxon>
        <taxon>Actinomycetota</taxon>
        <taxon>Actinomycetes</taxon>
        <taxon>Streptosporangiales</taxon>
        <taxon>Streptosporangiaceae</taxon>
        <taxon>Nonomuraea</taxon>
    </lineage>
</organism>
<reference evidence="3 4" key="1">
    <citation type="submission" date="2016-10" db="EMBL/GenBank/DDBJ databases">
        <authorList>
            <person name="de Groot N.N."/>
        </authorList>
    </citation>
    <scope>NUCLEOTIDE SEQUENCE [LARGE SCALE GENOMIC DNA]</scope>
    <source>
        <strain evidence="3 4">CGMCC 4.5598</strain>
    </source>
</reference>
<evidence type="ECO:0000313" key="3">
    <source>
        <dbReference type="EMBL" id="SEU47567.1"/>
    </source>
</evidence>
<dbReference type="AlphaFoldDB" id="A0A1I0LV26"/>
<accession>A0A1I0LV26</accession>
<gene>
    <name evidence="3" type="ORF">SAMN05421811_1302</name>
</gene>
<dbReference type="InterPro" id="IPR041578">
    <property type="entry name" value="PIN_8"/>
</dbReference>
<dbReference type="Proteomes" id="UP000199361">
    <property type="component" value="Unassembled WGS sequence"/>
</dbReference>
<feature type="compositionally biased region" description="Polar residues" evidence="1">
    <location>
        <begin position="9"/>
        <end position="29"/>
    </location>
</feature>
<name>A0A1I0LV26_9ACTN</name>
<feature type="region of interest" description="Disordered" evidence="1">
    <location>
        <begin position="350"/>
        <end position="383"/>
    </location>
</feature>
<feature type="region of interest" description="Disordered" evidence="1">
    <location>
        <begin position="1"/>
        <end position="31"/>
    </location>
</feature>
<feature type="domain" description="PIN like" evidence="2">
    <location>
        <begin position="51"/>
        <end position="269"/>
    </location>
</feature>